<evidence type="ECO:0000256" key="3">
    <source>
        <dbReference type="ARBA" id="ARBA00022989"/>
    </source>
</evidence>
<name>A0A2Z6EVJ2_9BURK</name>
<dbReference type="Gene3D" id="1.20.1250.20">
    <property type="entry name" value="MFS general substrate transporter like domains"/>
    <property type="match status" value="2"/>
</dbReference>
<dbReference type="GO" id="GO:0022857">
    <property type="term" value="F:transmembrane transporter activity"/>
    <property type="evidence" value="ECO:0007669"/>
    <property type="project" value="InterPro"/>
</dbReference>
<dbReference type="PANTHER" id="PTHR23518">
    <property type="entry name" value="C-METHYLTRANSFERASE"/>
    <property type="match status" value="1"/>
</dbReference>
<dbReference type="CDD" id="cd17370">
    <property type="entry name" value="MFS_MJ1317_like"/>
    <property type="match status" value="1"/>
</dbReference>
<dbReference type="InterPro" id="IPR020846">
    <property type="entry name" value="MFS_dom"/>
</dbReference>
<evidence type="ECO:0000256" key="2">
    <source>
        <dbReference type="ARBA" id="ARBA00022692"/>
    </source>
</evidence>
<dbReference type="EMBL" id="AP018150">
    <property type="protein sequence ID" value="BBE09432.1"/>
    <property type="molecule type" value="Genomic_DNA"/>
</dbReference>
<dbReference type="InterPro" id="IPR011701">
    <property type="entry name" value="MFS"/>
</dbReference>
<evidence type="ECO:0000256" key="1">
    <source>
        <dbReference type="ARBA" id="ARBA00004141"/>
    </source>
</evidence>
<dbReference type="Proteomes" id="UP000282597">
    <property type="component" value="Chromosome"/>
</dbReference>
<dbReference type="GO" id="GO:0016020">
    <property type="term" value="C:membrane"/>
    <property type="evidence" value="ECO:0007669"/>
    <property type="project" value="UniProtKB-SubCell"/>
</dbReference>
<proteinExistence type="predicted"/>
<keyword evidence="3" id="KW-1133">Transmembrane helix</keyword>
<dbReference type="RefSeq" id="WP_045361986.1">
    <property type="nucleotide sequence ID" value="NZ_AP018150.1"/>
</dbReference>
<comment type="subcellular location">
    <subcellularLocation>
        <location evidence="1">Membrane</location>
        <topology evidence="1">Multi-pass membrane protein</topology>
    </subcellularLocation>
</comment>
<dbReference type="SUPFAM" id="SSF103473">
    <property type="entry name" value="MFS general substrate transporter"/>
    <property type="match status" value="1"/>
</dbReference>
<evidence type="ECO:0000313" key="5">
    <source>
        <dbReference type="EMBL" id="BBE09432.1"/>
    </source>
</evidence>
<dbReference type="InterPro" id="IPR036259">
    <property type="entry name" value="MFS_trans_sf"/>
</dbReference>
<organism evidence="5 6">
    <name type="scientific">Mycoavidus cysteinexigens</name>
    <dbReference type="NCBI Taxonomy" id="1553431"/>
    <lineage>
        <taxon>Bacteria</taxon>
        <taxon>Pseudomonadati</taxon>
        <taxon>Pseudomonadota</taxon>
        <taxon>Betaproteobacteria</taxon>
        <taxon>Burkholderiales</taxon>
        <taxon>Burkholderiaceae</taxon>
        <taxon>Mycoavidus</taxon>
    </lineage>
</organism>
<dbReference type="Pfam" id="PF07690">
    <property type="entry name" value="MFS_1"/>
    <property type="match status" value="2"/>
</dbReference>
<dbReference type="KEGG" id="mcys:MCB1EB_1271"/>
<keyword evidence="4" id="KW-0472">Membrane</keyword>
<dbReference type="AlphaFoldDB" id="A0A2Z6EVJ2"/>
<gene>
    <name evidence="5" type="ORF">MCB1EB_1271</name>
</gene>
<dbReference type="PROSITE" id="PS00217">
    <property type="entry name" value="SUGAR_TRANSPORT_2"/>
    <property type="match status" value="1"/>
</dbReference>
<dbReference type="PANTHER" id="PTHR23518:SF2">
    <property type="entry name" value="MAJOR FACILITATOR SUPERFAMILY TRANSPORTER"/>
    <property type="match status" value="1"/>
</dbReference>
<keyword evidence="2" id="KW-0812">Transmembrane</keyword>
<accession>A0A2Z6EVJ2</accession>
<reference evidence="5 6" key="1">
    <citation type="journal article" date="2018" name="Microbes Environ.">
        <title>Comparative Genomic Insights into Endofungal Lifestyles of Two Bacterial Endosymbionts, Mycoavidus cysteinexigens and Burkholderia rhizoxinica.</title>
        <authorList>
            <person name="Sharmin D."/>
            <person name="Guo Y."/>
            <person name="Nishizawa T."/>
            <person name="Ohshima S."/>
            <person name="Sato Y."/>
            <person name="Takashima Y."/>
            <person name="Narisawa K."/>
            <person name="Ohta H."/>
        </authorList>
    </citation>
    <scope>NUCLEOTIDE SEQUENCE [LARGE SCALE GENOMIC DNA]</scope>
    <source>
        <strain evidence="5 6">B1-EB</strain>
    </source>
</reference>
<evidence type="ECO:0000313" key="6">
    <source>
        <dbReference type="Proteomes" id="UP000282597"/>
    </source>
</evidence>
<keyword evidence="6" id="KW-1185">Reference proteome</keyword>
<dbReference type="PROSITE" id="PS50850">
    <property type="entry name" value="MFS"/>
    <property type="match status" value="1"/>
</dbReference>
<evidence type="ECO:0000256" key="4">
    <source>
        <dbReference type="ARBA" id="ARBA00023136"/>
    </source>
</evidence>
<dbReference type="InterPro" id="IPR005829">
    <property type="entry name" value="Sugar_transporter_CS"/>
</dbReference>
<protein>
    <submittedName>
        <fullName evidence="5">Permease of the major facilitator superfamily</fullName>
    </submittedName>
</protein>
<sequence>MKKATLPRIVWVLGAVSFFMSLSFELGHVLLPMLLVGTMGMSVTALGFVEGMADATSFMIKVLSGALSDYLKRRKWLVLLGYVLAALNKPFFPLANLPAMLVAARLLESLGRGIRSAPRDALVADMCSPTVRGACFGLRQSASTFGAVMGALLALGLMFWSGENIRLILWFPVLPAWIAVALVIFGIHEKKRAPRKPSLQAFPLRWRELRKFSTYYWLIVIIIALFSMVQFRPAFILLRAQQAGLEPRWVPSIIVVMYLAYSLSAYPVGKISDRIERGFLLACGLVLMILADLLLALGHSLALLLLGVVIWGLHMGFIHGILAALLAEAAPAELRGTAFGISNLASGVCIVMGSVGAGWLWDHLGSAASFLIGALLALIPLLLCFLVLRFKKLERRIGSKH</sequence>